<reference evidence="1" key="1">
    <citation type="submission" date="2020-11" db="EMBL/GenBank/DDBJ databases">
        <authorList>
            <person name="Whitehead M."/>
        </authorList>
    </citation>
    <scope>NUCLEOTIDE SEQUENCE</scope>
    <source>
        <strain evidence="1">EGII</strain>
    </source>
</reference>
<name>A0A811ULL1_CERCA</name>
<dbReference type="OrthoDB" id="8032356at2759"/>
<keyword evidence="2" id="KW-1185">Reference proteome</keyword>
<sequence length="482" mass="55137">MALQELEAPNLSPHLKERVWFNRKYVITSLTNILPLVFKNKELQELVLNHVNAKEGFSFELLNAYLQSFITDNNEDFSLSSLEFLTDILRTVFQGGEIFVVAHRYDEIIQLFAALIISDLSMALFRNVQQSVIKGNSLLSYACTDILLLASSCLDDRSEELRNQLDFWVQTNNRFALFSSDFKRLNVERLIGHYFALCLGKCSKEDIEILLQRSVNSYNVKSCLTDNCHKATLEVAKSKARSRLCNVIEAFERNEICVKDYYELVSGIQDVAYYEADVSSCLQRKISDLLIKVCKTCVINRKLSFKRLLSAGLKFITSSNISVETQLRIISVIKEALAGGIKFPLVSFWLFLQEFRSHTGSKAYNEAKEIFTMIEVPDIIQVSILKSSQGLLTPAVDSRHYLYIQGRECAKITKPTFVNSKRARIDVDSDENGLDDVMHNISQYVKKLVKFSRQMKESDLVKLNNIHVDIKRITDHCNNLNN</sequence>
<proteinExistence type="predicted"/>
<dbReference type="EMBL" id="CAJHJT010000012">
    <property type="protein sequence ID" value="CAD6998645.1"/>
    <property type="molecule type" value="Genomic_DNA"/>
</dbReference>
<accession>A0A811ULL1</accession>
<protein>
    <submittedName>
        <fullName evidence="1">(Mediterranean fruit fly) hypothetical protein</fullName>
    </submittedName>
</protein>
<comment type="caution">
    <text evidence="1">The sequence shown here is derived from an EMBL/GenBank/DDBJ whole genome shotgun (WGS) entry which is preliminary data.</text>
</comment>
<evidence type="ECO:0000313" key="2">
    <source>
        <dbReference type="Proteomes" id="UP000606786"/>
    </source>
</evidence>
<gene>
    <name evidence="1" type="ORF">CCAP1982_LOCUS7213</name>
</gene>
<organism evidence="1 2">
    <name type="scientific">Ceratitis capitata</name>
    <name type="common">Mediterranean fruit fly</name>
    <name type="synonym">Tephritis capitata</name>
    <dbReference type="NCBI Taxonomy" id="7213"/>
    <lineage>
        <taxon>Eukaryota</taxon>
        <taxon>Metazoa</taxon>
        <taxon>Ecdysozoa</taxon>
        <taxon>Arthropoda</taxon>
        <taxon>Hexapoda</taxon>
        <taxon>Insecta</taxon>
        <taxon>Pterygota</taxon>
        <taxon>Neoptera</taxon>
        <taxon>Endopterygota</taxon>
        <taxon>Diptera</taxon>
        <taxon>Brachycera</taxon>
        <taxon>Muscomorpha</taxon>
        <taxon>Tephritoidea</taxon>
        <taxon>Tephritidae</taxon>
        <taxon>Ceratitis</taxon>
        <taxon>Ceratitis</taxon>
    </lineage>
</organism>
<dbReference type="AlphaFoldDB" id="A0A811ULL1"/>
<evidence type="ECO:0000313" key="1">
    <source>
        <dbReference type="EMBL" id="CAD6998645.1"/>
    </source>
</evidence>
<dbReference type="Proteomes" id="UP000606786">
    <property type="component" value="Unassembled WGS sequence"/>
</dbReference>